<evidence type="ECO:0000313" key="2">
    <source>
        <dbReference type="Proteomes" id="UP000268093"/>
    </source>
</evidence>
<dbReference type="EMBL" id="RBNI01024607">
    <property type="protein sequence ID" value="RUO95941.1"/>
    <property type="molecule type" value="Genomic_DNA"/>
</dbReference>
<keyword evidence="2" id="KW-1185">Reference proteome</keyword>
<comment type="caution">
    <text evidence="1">The sequence shown here is derived from an EMBL/GenBank/DDBJ whole genome shotgun (WGS) entry which is preliminary data.</text>
</comment>
<gene>
    <name evidence="1" type="ORF">BC936DRAFT_142930</name>
</gene>
<evidence type="ECO:0000313" key="1">
    <source>
        <dbReference type="EMBL" id="RUO95941.1"/>
    </source>
</evidence>
<dbReference type="OrthoDB" id="2114940at2759"/>
<dbReference type="Proteomes" id="UP000268093">
    <property type="component" value="Unassembled WGS sequence"/>
</dbReference>
<organism evidence="1 2">
    <name type="scientific">Jimgerdemannia flammicorona</name>
    <dbReference type="NCBI Taxonomy" id="994334"/>
    <lineage>
        <taxon>Eukaryota</taxon>
        <taxon>Fungi</taxon>
        <taxon>Fungi incertae sedis</taxon>
        <taxon>Mucoromycota</taxon>
        <taxon>Mucoromycotina</taxon>
        <taxon>Endogonomycetes</taxon>
        <taxon>Endogonales</taxon>
        <taxon>Endogonaceae</taxon>
        <taxon>Jimgerdemannia</taxon>
    </lineage>
</organism>
<name>A0A432ZZM1_9FUNG</name>
<proteinExistence type="predicted"/>
<accession>A0A432ZZM1</accession>
<protein>
    <submittedName>
        <fullName evidence="1">Uncharacterized protein</fullName>
    </submittedName>
</protein>
<reference evidence="1 2" key="1">
    <citation type="journal article" date="2018" name="New Phytol.">
        <title>Phylogenomics of Endogonaceae and evolution of mycorrhizas within Mucoromycota.</title>
        <authorList>
            <person name="Chang Y."/>
            <person name="Desiro A."/>
            <person name="Na H."/>
            <person name="Sandor L."/>
            <person name="Lipzen A."/>
            <person name="Clum A."/>
            <person name="Barry K."/>
            <person name="Grigoriev I.V."/>
            <person name="Martin F.M."/>
            <person name="Stajich J.E."/>
            <person name="Smith M.E."/>
            <person name="Bonito G."/>
            <person name="Spatafora J.W."/>
        </authorList>
    </citation>
    <scope>NUCLEOTIDE SEQUENCE [LARGE SCALE GENOMIC DNA]</scope>
    <source>
        <strain evidence="1 2">GMNB39</strain>
    </source>
</reference>
<sequence>MTRHIYGRDGFQEFHLKMDIMGWLWPSAEKGPQPDKKDTSNIPFRLLHPSPPTPLTRLTALASQEGFLNCPYLHAAADLGDKLSADDQRVVVDLRVFFKQQWENRVRALREEIPGSESHTSSPFVYEGCSKDSHRFVGGYTDFARLAKQRHGAEVPDVE</sequence>